<sequence length="143" mass="16918">MNNISQFETVLLIDDDPVISALVARLFRKTGYYHKLWKFTNGLEAFYYMGHLLSLQKEYYHKKPILIILDLNMPDYNGWDFLEMFEDLDHSLKGIFNIVVLSSSESRDDIEKVNDNRNVQGYIIKPKNITEINNIEEFFVFAR</sequence>
<feature type="domain" description="Response regulatory" evidence="2">
    <location>
        <begin position="9"/>
        <end position="140"/>
    </location>
</feature>
<dbReference type="EMBL" id="JAKZGP010000006">
    <property type="protein sequence ID" value="MCH7408622.1"/>
    <property type="molecule type" value="Genomic_DNA"/>
</dbReference>
<evidence type="ECO:0000313" key="4">
    <source>
        <dbReference type="Proteomes" id="UP001165489"/>
    </source>
</evidence>
<dbReference type="InterPro" id="IPR001789">
    <property type="entry name" value="Sig_transdc_resp-reg_receiver"/>
</dbReference>
<keyword evidence="4" id="KW-1185">Reference proteome</keyword>
<evidence type="ECO:0000259" key="2">
    <source>
        <dbReference type="PROSITE" id="PS50110"/>
    </source>
</evidence>
<proteinExistence type="predicted"/>
<reference evidence="3" key="1">
    <citation type="submission" date="2022-03" db="EMBL/GenBank/DDBJ databases">
        <title>De novo assembled genomes of Belliella spp. (Cyclobacteriaceae) strains.</title>
        <authorList>
            <person name="Szabo A."/>
            <person name="Korponai K."/>
            <person name="Felfoldi T."/>
        </authorList>
    </citation>
    <scope>NUCLEOTIDE SEQUENCE</scope>
    <source>
        <strain evidence="3">DSM 111904</strain>
    </source>
</reference>
<evidence type="ECO:0000313" key="3">
    <source>
        <dbReference type="EMBL" id="MCH7408622.1"/>
    </source>
</evidence>
<evidence type="ECO:0000256" key="1">
    <source>
        <dbReference type="PROSITE-ProRule" id="PRU00169"/>
    </source>
</evidence>
<dbReference type="InterPro" id="IPR011006">
    <property type="entry name" value="CheY-like_superfamily"/>
</dbReference>
<dbReference type="InterPro" id="IPR052893">
    <property type="entry name" value="TCS_response_regulator"/>
</dbReference>
<dbReference type="Gene3D" id="3.40.50.2300">
    <property type="match status" value="1"/>
</dbReference>
<organism evidence="3 4">
    <name type="scientific">Belliella filtrata</name>
    <dbReference type="NCBI Taxonomy" id="2923435"/>
    <lineage>
        <taxon>Bacteria</taxon>
        <taxon>Pseudomonadati</taxon>
        <taxon>Bacteroidota</taxon>
        <taxon>Cytophagia</taxon>
        <taxon>Cytophagales</taxon>
        <taxon>Cyclobacteriaceae</taxon>
        <taxon>Belliella</taxon>
    </lineage>
</organism>
<dbReference type="PROSITE" id="PS50110">
    <property type="entry name" value="RESPONSE_REGULATORY"/>
    <property type="match status" value="1"/>
</dbReference>
<feature type="modified residue" description="4-aspartylphosphate" evidence="1">
    <location>
        <position position="70"/>
    </location>
</feature>
<accession>A0ABS9UWR8</accession>
<dbReference type="RefSeq" id="WP_241346916.1">
    <property type="nucleotide sequence ID" value="NZ_JAKZGP010000006.1"/>
</dbReference>
<dbReference type="SMART" id="SM00448">
    <property type="entry name" value="REC"/>
    <property type="match status" value="1"/>
</dbReference>
<dbReference type="SUPFAM" id="SSF52172">
    <property type="entry name" value="CheY-like"/>
    <property type="match status" value="1"/>
</dbReference>
<comment type="caution">
    <text evidence="3">The sequence shown here is derived from an EMBL/GenBank/DDBJ whole genome shotgun (WGS) entry which is preliminary data.</text>
</comment>
<dbReference type="PANTHER" id="PTHR44520">
    <property type="entry name" value="RESPONSE REGULATOR RCP1-RELATED"/>
    <property type="match status" value="1"/>
</dbReference>
<keyword evidence="1" id="KW-0597">Phosphoprotein</keyword>
<dbReference type="PANTHER" id="PTHR44520:SF2">
    <property type="entry name" value="RESPONSE REGULATOR RCP1"/>
    <property type="match status" value="1"/>
</dbReference>
<dbReference type="Proteomes" id="UP001165489">
    <property type="component" value="Unassembled WGS sequence"/>
</dbReference>
<dbReference type="Pfam" id="PF00072">
    <property type="entry name" value="Response_reg"/>
    <property type="match status" value="1"/>
</dbReference>
<protein>
    <submittedName>
        <fullName evidence="3">Response regulator</fullName>
    </submittedName>
</protein>
<name>A0ABS9UWR8_9BACT</name>
<gene>
    <name evidence="3" type="ORF">MM239_04390</name>
</gene>